<evidence type="ECO:0000256" key="2">
    <source>
        <dbReference type="ARBA" id="ARBA00022691"/>
    </source>
</evidence>
<dbReference type="Pfam" id="PF04055">
    <property type="entry name" value="Radical_SAM"/>
    <property type="match status" value="1"/>
</dbReference>
<name>A0A1X7FQ12_TRICW</name>
<dbReference type="InterPro" id="IPR007197">
    <property type="entry name" value="rSAM"/>
</dbReference>
<evidence type="ECO:0000256" key="1">
    <source>
        <dbReference type="ARBA" id="ARBA00001966"/>
    </source>
</evidence>
<proteinExistence type="predicted"/>
<organism evidence="7 8">
    <name type="scientific">Trinickia caryophylli</name>
    <name type="common">Paraburkholderia caryophylli</name>
    <dbReference type="NCBI Taxonomy" id="28094"/>
    <lineage>
        <taxon>Bacteria</taxon>
        <taxon>Pseudomonadati</taxon>
        <taxon>Pseudomonadota</taxon>
        <taxon>Betaproteobacteria</taxon>
        <taxon>Burkholderiales</taxon>
        <taxon>Burkholderiaceae</taxon>
        <taxon>Trinickia</taxon>
    </lineage>
</organism>
<evidence type="ECO:0000313" key="7">
    <source>
        <dbReference type="EMBL" id="SMF56521.1"/>
    </source>
</evidence>
<evidence type="ECO:0000259" key="6">
    <source>
        <dbReference type="PROSITE" id="PS51918"/>
    </source>
</evidence>
<accession>A0A1X7FQ12</accession>
<reference evidence="8" key="1">
    <citation type="submission" date="2017-04" db="EMBL/GenBank/DDBJ databases">
        <authorList>
            <person name="Varghese N."/>
            <person name="Submissions S."/>
        </authorList>
    </citation>
    <scope>NUCLEOTIDE SEQUENCE [LARGE SCALE GENOMIC DNA]</scope>
    <source>
        <strain evidence="8">Ballard 720</strain>
    </source>
</reference>
<dbReference type="GeneID" id="95553474"/>
<keyword evidence="8" id="KW-1185">Reference proteome</keyword>
<evidence type="ECO:0000256" key="4">
    <source>
        <dbReference type="ARBA" id="ARBA00023004"/>
    </source>
</evidence>
<dbReference type="EMBL" id="FXAH01000010">
    <property type="protein sequence ID" value="SMF56521.1"/>
    <property type="molecule type" value="Genomic_DNA"/>
</dbReference>
<keyword evidence="5" id="KW-0411">Iron-sulfur</keyword>
<dbReference type="SFLD" id="SFLDG01067">
    <property type="entry name" value="SPASM/twitch_domain_containing"/>
    <property type="match status" value="1"/>
</dbReference>
<protein>
    <submittedName>
        <fullName evidence="7">Radical SAM additional 4Fe4S-binding SPASM domain-containing protein</fullName>
    </submittedName>
</protein>
<evidence type="ECO:0000256" key="3">
    <source>
        <dbReference type="ARBA" id="ARBA00022723"/>
    </source>
</evidence>
<dbReference type="CDD" id="cd01335">
    <property type="entry name" value="Radical_SAM"/>
    <property type="match status" value="1"/>
</dbReference>
<dbReference type="RefSeq" id="WP_158243581.1">
    <property type="nucleotide sequence ID" value="NZ_BSQD01000007.1"/>
</dbReference>
<evidence type="ECO:0000256" key="5">
    <source>
        <dbReference type="ARBA" id="ARBA00023014"/>
    </source>
</evidence>
<dbReference type="InterPro" id="IPR013785">
    <property type="entry name" value="Aldolase_TIM"/>
</dbReference>
<keyword evidence="4" id="KW-0408">Iron</keyword>
<dbReference type="PANTHER" id="PTHR11228">
    <property type="entry name" value="RADICAL SAM DOMAIN PROTEIN"/>
    <property type="match status" value="1"/>
</dbReference>
<keyword evidence="3" id="KW-0479">Metal-binding</keyword>
<feature type="domain" description="Radical SAM core" evidence="6">
    <location>
        <begin position="4"/>
        <end position="224"/>
    </location>
</feature>
<dbReference type="InterPro" id="IPR023885">
    <property type="entry name" value="4Fe4S-binding_SPASM_dom"/>
</dbReference>
<dbReference type="CDD" id="cd21109">
    <property type="entry name" value="SPASM"/>
    <property type="match status" value="1"/>
</dbReference>
<dbReference type="SFLD" id="SFLDS00029">
    <property type="entry name" value="Radical_SAM"/>
    <property type="match status" value="1"/>
</dbReference>
<dbReference type="GO" id="GO:0051536">
    <property type="term" value="F:iron-sulfur cluster binding"/>
    <property type="evidence" value="ECO:0007669"/>
    <property type="project" value="UniProtKB-KW"/>
</dbReference>
<comment type="cofactor">
    <cofactor evidence="1">
        <name>[4Fe-4S] cluster</name>
        <dbReference type="ChEBI" id="CHEBI:49883"/>
    </cofactor>
</comment>
<dbReference type="Proteomes" id="UP000192911">
    <property type="component" value="Unassembled WGS sequence"/>
</dbReference>
<dbReference type="InterPro" id="IPR058240">
    <property type="entry name" value="rSAM_sf"/>
</dbReference>
<gene>
    <name evidence="7" type="ORF">SAMN06295900_110156</name>
</gene>
<dbReference type="Pfam" id="PF13186">
    <property type="entry name" value="SPASM"/>
    <property type="match status" value="1"/>
</dbReference>
<keyword evidence="2" id="KW-0949">S-adenosyl-L-methionine</keyword>
<dbReference type="STRING" id="28094.SAMN06295900_110156"/>
<dbReference type="GO" id="GO:0046872">
    <property type="term" value="F:metal ion binding"/>
    <property type="evidence" value="ECO:0007669"/>
    <property type="project" value="UniProtKB-KW"/>
</dbReference>
<dbReference type="InterPro" id="IPR050377">
    <property type="entry name" value="Radical_SAM_PqqE_MftC-like"/>
</dbReference>
<dbReference type="PANTHER" id="PTHR11228:SF7">
    <property type="entry name" value="PQQA PEPTIDE CYCLASE"/>
    <property type="match status" value="1"/>
</dbReference>
<evidence type="ECO:0000313" key="8">
    <source>
        <dbReference type="Proteomes" id="UP000192911"/>
    </source>
</evidence>
<dbReference type="AlphaFoldDB" id="A0A1X7FQ12"/>
<dbReference type="SUPFAM" id="SSF102114">
    <property type="entry name" value="Radical SAM enzymes"/>
    <property type="match status" value="1"/>
</dbReference>
<dbReference type="Gene3D" id="3.20.20.70">
    <property type="entry name" value="Aldolase class I"/>
    <property type="match status" value="1"/>
</dbReference>
<sequence>MNREARPTHLLLWLNNRCNARCPMCEIWREKRRTFIPASEIESMAADWVAMGIREVELCGEPTLHPELAEICRILDIYRIRMRFLSNGLLLKKYAALVARYGTSLTVSLDGPPAIHNTVRNVPSAYERLEEGLAALRRVAPGITVHGRCVVHRLNYPLLRETVDTARRLALADISFLGLDIGSPAFGRESADALNPPAVGALVVPRDAVPALRQAVEQLIESESAELGQFVRETADVLRSVLVGHVETYWDPGSQAARIVECDAPWTSAVIEPDGAVRPCWFLPAYGNLRDYDSLGALLESPEATRYRDGIDVASNPMCRACVCPRALGS</sequence>
<dbReference type="PROSITE" id="PS51918">
    <property type="entry name" value="RADICAL_SAM"/>
    <property type="match status" value="1"/>
</dbReference>
<dbReference type="GO" id="GO:0003824">
    <property type="term" value="F:catalytic activity"/>
    <property type="evidence" value="ECO:0007669"/>
    <property type="project" value="InterPro"/>
</dbReference>